<geneLocation type="chloroplast" evidence="1"/>
<name>A0A7T0CR95_CHRMO</name>
<organism evidence="1">
    <name type="scientific">Chrysanthemum morifolium</name>
    <name type="common">Florist's daisy</name>
    <name type="synonym">Dendranthema grandiflorum</name>
    <dbReference type="NCBI Taxonomy" id="41568"/>
    <lineage>
        <taxon>Eukaryota</taxon>
        <taxon>Viridiplantae</taxon>
        <taxon>Streptophyta</taxon>
        <taxon>Embryophyta</taxon>
        <taxon>Tracheophyta</taxon>
        <taxon>Spermatophyta</taxon>
        <taxon>Magnoliopsida</taxon>
        <taxon>eudicotyledons</taxon>
        <taxon>Gunneridae</taxon>
        <taxon>Pentapetalae</taxon>
        <taxon>asterids</taxon>
        <taxon>campanulids</taxon>
        <taxon>Asterales</taxon>
        <taxon>Asteraceae</taxon>
        <taxon>Asteroideae</taxon>
        <taxon>Anthemideae</taxon>
        <taxon>Artemisiinae</taxon>
        <taxon>Chrysanthemum</taxon>
    </lineage>
</organism>
<keyword evidence="1" id="KW-0934">Plastid</keyword>
<keyword evidence="1" id="KW-0150">Chloroplast</keyword>
<accession>A0A7T0CR95</accession>
<dbReference type="EMBL" id="MT976166">
    <property type="protein sequence ID" value="QPJ79720.1"/>
    <property type="molecule type" value="Genomic_DNA"/>
</dbReference>
<dbReference type="EMBL" id="MT976165">
    <property type="protein sequence ID" value="QPJ79637.1"/>
    <property type="molecule type" value="Genomic_DNA"/>
</dbReference>
<dbReference type="AlphaFoldDB" id="A0A7T0CR95"/>
<protein>
    <submittedName>
        <fullName evidence="1">NADH dehydrogenase subunit 4</fullName>
    </submittedName>
</protein>
<gene>
    <name evidence="1" type="primary">ndhD</name>
</gene>
<reference evidence="1" key="1">
    <citation type="submission" date="2020-09" db="EMBL/GenBank/DDBJ databases">
        <title>Complete chloroplast genome sequence of a Chinese traditional cultivar in Chrysanthemum, Chrysanthemum morifolium 'Anhuishiliuye'.</title>
        <authorList>
            <person name="Xia H."/>
            <person name="Xu Y."/>
            <person name="Huang Z."/>
            <person name="Wang F.W."/>
            <person name="Zhou H."/>
        </authorList>
    </citation>
    <scope>NUCLEOTIDE SEQUENCE</scope>
</reference>
<reference evidence="2" key="2">
    <citation type="submission" date="2020-09" db="EMBL/GenBank/DDBJ databases">
        <title>Complete chloroplast genome sequence of a Dutch cultivar in Chrysanthemum, Chrysanthemum morifolium 'Orizaba'.</title>
        <authorList>
            <person name="Xu Y."/>
            <person name="Huang Z."/>
            <person name="Luo H."/>
            <person name="Zhou H."/>
            <person name="Xia H."/>
        </authorList>
    </citation>
    <scope>NUCLEOTIDE SEQUENCE</scope>
</reference>
<evidence type="ECO:0000313" key="2">
    <source>
        <dbReference type="EMBL" id="QPJ79720.1"/>
    </source>
</evidence>
<proteinExistence type="predicted"/>
<sequence length="18" mass="2214">MFFWSKRILSLPRTNFLG</sequence>
<evidence type="ECO:0000313" key="1">
    <source>
        <dbReference type="EMBL" id="QPJ79637.1"/>
    </source>
</evidence>